<dbReference type="RefSeq" id="WP_207129428.1">
    <property type="nucleotide sequence ID" value="NZ_BOPO01000150.1"/>
</dbReference>
<keyword evidence="3" id="KW-0808">Transferase</keyword>
<dbReference type="AlphaFoldDB" id="A0A8J4AIL9"/>
<accession>A0A8J4AIL9</accession>
<dbReference type="Gene3D" id="3.40.640.10">
    <property type="entry name" value="Type I PLP-dependent aspartate aminotransferase-like (Major domain)"/>
    <property type="match status" value="1"/>
</dbReference>
<dbReference type="Gene3D" id="3.90.1150.10">
    <property type="entry name" value="Aspartate Aminotransferase, domain 1"/>
    <property type="match status" value="1"/>
</dbReference>
<dbReference type="Pfam" id="PF00155">
    <property type="entry name" value="Aminotran_1_2"/>
    <property type="match status" value="1"/>
</dbReference>
<evidence type="ECO:0000256" key="2">
    <source>
        <dbReference type="ARBA" id="ARBA00013187"/>
    </source>
</evidence>
<feature type="domain" description="Aminotransferase class I/classII large" evidence="5">
    <location>
        <begin position="87"/>
        <end position="401"/>
    </location>
</feature>
<name>A0A8J4AIL9_9ACTN</name>
<organism evidence="6 7">
    <name type="scientific">Actinocatenispora comari</name>
    <dbReference type="NCBI Taxonomy" id="2807577"/>
    <lineage>
        <taxon>Bacteria</taxon>
        <taxon>Bacillati</taxon>
        <taxon>Actinomycetota</taxon>
        <taxon>Actinomycetes</taxon>
        <taxon>Micromonosporales</taxon>
        <taxon>Micromonosporaceae</taxon>
        <taxon>Actinocatenispora</taxon>
    </lineage>
</organism>
<dbReference type="InterPro" id="IPR015422">
    <property type="entry name" value="PyrdxlP-dep_Trfase_small"/>
</dbReference>
<dbReference type="SUPFAM" id="SSF53383">
    <property type="entry name" value="PLP-dependent transferases"/>
    <property type="match status" value="1"/>
</dbReference>
<dbReference type="InterPro" id="IPR050087">
    <property type="entry name" value="AON_synthase_class-II"/>
</dbReference>
<dbReference type="InterPro" id="IPR004839">
    <property type="entry name" value="Aminotransferase_I/II_large"/>
</dbReference>
<keyword evidence="7" id="KW-1185">Reference proteome</keyword>
<evidence type="ECO:0000259" key="5">
    <source>
        <dbReference type="Pfam" id="PF00155"/>
    </source>
</evidence>
<evidence type="ECO:0000256" key="4">
    <source>
        <dbReference type="ARBA" id="ARBA00047715"/>
    </source>
</evidence>
<gene>
    <name evidence="6" type="primary">hemT</name>
    <name evidence="6" type="ORF">NUM_71420</name>
</gene>
<dbReference type="InterPro" id="IPR015424">
    <property type="entry name" value="PyrdxlP-dep_Trfase"/>
</dbReference>
<dbReference type="GO" id="GO:0008710">
    <property type="term" value="F:8-amino-7-oxononanoate synthase activity"/>
    <property type="evidence" value="ECO:0007669"/>
    <property type="project" value="UniProtKB-EC"/>
</dbReference>
<evidence type="ECO:0000256" key="3">
    <source>
        <dbReference type="ARBA" id="ARBA00022679"/>
    </source>
</evidence>
<comment type="catalytic activity">
    <reaction evidence="4">
        <text>6-carboxyhexanoyl-[ACP] + L-alanine + H(+) = (8S)-8-amino-7-oxononanoate + holo-[ACP] + CO2</text>
        <dbReference type="Rhea" id="RHEA:42288"/>
        <dbReference type="Rhea" id="RHEA-COMP:9685"/>
        <dbReference type="Rhea" id="RHEA-COMP:9955"/>
        <dbReference type="ChEBI" id="CHEBI:15378"/>
        <dbReference type="ChEBI" id="CHEBI:16526"/>
        <dbReference type="ChEBI" id="CHEBI:57972"/>
        <dbReference type="ChEBI" id="CHEBI:64479"/>
        <dbReference type="ChEBI" id="CHEBI:78846"/>
        <dbReference type="ChEBI" id="CHEBI:149468"/>
        <dbReference type="EC" id="2.3.1.47"/>
    </reaction>
</comment>
<reference evidence="7" key="1">
    <citation type="journal article" date="2021" name="Int. J. Syst. Evol. Microbiol.">
        <title>Actinocatenispora comari sp. nov., an endophytic actinomycete isolated from aerial parts of Comarum salesowianum.</title>
        <authorList>
            <person name="Oyunbileg N."/>
            <person name="Iizaka Y."/>
            <person name="Hamada M."/>
            <person name="Davaapurev B.O."/>
            <person name="Fukumoto A."/>
            <person name="Tsetseg B."/>
            <person name="Kato F."/>
            <person name="Tamura T."/>
            <person name="Batkhuu J."/>
            <person name="Anzai Y."/>
        </authorList>
    </citation>
    <scope>NUCLEOTIDE SEQUENCE [LARGE SCALE GENOMIC DNA]</scope>
    <source>
        <strain evidence="7">NUM-2625</strain>
    </source>
</reference>
<dbReference type="EC" id="2.3.1.47" evidence="2"/>
<protein>
    <recommendedName>
        <fullName evidence="2">8-amino-7-oxononanoate synthase</fullName>
        <ecNumber evidence="2">2.3.1.47</ecNumber>
    </recommendedName>
</protein>
<evidence type="ECO:0000256" key="1">
    <source>
        <dbReference type="ARBA" id="ARBA00001933"/>
    </source>
</evidence>
<sequence length="426" mass="46654">MTSPQLTQNKWDFSSFAQSVRSLGLDEPSIADSPVGPTIVSRQEITNFAAVNFLNLHNRPDVMQAFCTGAQRYGLAIGGSRFTAGQGLTYAHQEMERGIAALAGRQRAVSFASGLLANIGFCHAMTHSLSVTKGVEIDNTDVVFVLDRDSHWSLWKGLEHLTYGDRLFSFKHNNCADLDRVLSDLSGKRVVVVFESVYSVDGSVAPMNQLIDVCERHGAMSYVDDANGWLVYGPSHRPFAFEYTGLKRATFVMVSMKKAVGLEGGAIVGSDDDILMLETHSGTAAFTAAMLPPAAAATSYIMKLLTVDEPEIVDTYLSKVVDFRKKLIDAGLPINDTPTFFTSIQVGDERTSMALRRACFARGYQVPSFSYPVTRRNQAVLRLILNNGHTDEHIDGLIETLTDLRRVYPFGTDPTTPAPAVGTRPR</sequence>
<dbReference type="Proteomes" id="UP000614996">
    <property type="component" value="Unassembled WGS sequence"/>
</dbReference>
<dbReference type="PANTHER" id="PTHR13693">
    <property type="entry name" value="CLASS II AMINOTRANSFERASE/8-AMINO-7-OXONONANOATE SYNTHASE"/>
    <property type="match status" value="1"/>
</dbReference>
<evidence type="ECO:0000313" key="6">
    <source>
        <dbReference type="EMBL" id="GIL31888.1"/>
    </source>
</evidence>
<comment type="caution">
    <text evidence="6">The sequence shown here is derived from an EMBL/GenBank/DDBJ whole genome shotgun (WGS) entry which is preliminary data.</text>
</comment>
<comment type="cofactor">
    <cofactor evidence="1">
        <name>pyridoxal 5'-phosphate</name>
        <dbReference type="ChEBI" id="CHEBI:597326"/>
    </cofactor>
</comment>
<dbReference type="EMBL" id="BOPO01000150">
    <property type="protein sequence ID" value="GIL31888.1"/>
    <property type="molecule type" value="Genomic_DNA"/>
</dbReference>
<dbReference type="InterPro" id="IPR015421">
    <property type="entry name" value="PyrdxlP-dep_Trfase_major"/>
</dbReference>
<dbReference type="GO" id="GO:0030170">
    <property type="term" value="F:pyridoxal phosphate binding"/>
    <property type="evidence" value="ECO:0007669"/>
    <property type="project" value="InterPro"/>
</dbReference>
<evidence type="ECO:0000313" key="7">
    <source>
        <dbReference type="Proteomes" id="UP000614996"/>
    </source>
</evidence>
<proteinExistence type="predicted"/>